<comment type="caution">
    <text evidence="1">The sequence shown here is derived from an EMBL/GenBank/DDBJ whole genome shotgun (WGS) entry which is preliminary data.</text>
</comment>
<reference evidence="1 2" key="1">
    <citation type="submission" date="2019-07" db="EMBL/GenBank/DDBJ databases">
        <title>Genomic Encyclopedia of Type Strains, Phase I: the one thousand microbial genomes (KMG-I) project.</title>
        <authorList>
            <person name="Kyrpides N."/>
        </authorList>
    </citation>
    <scope>NUCLEOTIDE SEQUENCE [LARGE SCALE GENOMIC DNA]</scope>
    <source>
        <strain evidence="1 2">DSM 375</strain>
    </source>
</reference>
<protein>
    <submittedName>
        <fullName evidence="1">Uncharacterized protein</fullName>
    </submittedName>
</protein>
<evidence type="ECO:0000313" key="1">
    <source>
        <dbReference type="EMBL" id="TWH63820.1"/>
    </source>
</evidence>
<organism evidence="1 2">
    <name type="scientific">Azomonas agilis</name>
    <dbReference type="NCBI Taxonomy" id="116849"/>
    <lineage>
        <taxon>Bacteria</taxon>
        <taxon>Pseudomonadati</taxon>
        <taxon>Pseudomonadota</taxon>
        <taxon>Gammaproteobacteria</taxon>
        <taxon>Pseudomonadales</taxon>
        <taxon>Pseudomonadaceae</taxon>
        <taxon>Azomonas</taxon>
    </lineage>
</organism>
<proteinExistence type="predicted"/>
<gene>
    <name evidence="1" type="ORF">LX59_03071</name>
</gene>
<evidence type="ECO:0000313" key="2">
    <source>
        <dbReference type="Proteomes" id="UP000319627"/>
    </source>
</evidence>
<sequence length="231" mass="27059">MNYNNAIKDSLQTYTSTEELSALKEKIETHSSTPLLVDSPLVDDEVFIDTTSSLVDFDFDFDGSALTSVHSKENAIKSIFEKHKSDFENQFNEFRFRFEKHISFEEIPIDFESNIERELITLLNLNKIFTVNYISQWVIDSYDKDKSLINILKLLGNLDYDLLGSEITLVFAAVLSNKNTEIKEYALRVQEKWMDYHYHKILSQSELKPKWIDDYRKELLSIYKEINGIVK</sequence>
<dbReference type="Proteomes" id="UP000319627">
    <property type="component" value="Unassembled WGS sequence"/>
</dbReference>
<keyword evidence="2" id="KW-1185">Reference proteome</keyword>
<dbReference type="RefSeq" id="WP_144573330.1">
    <property type="nucleotide sequence ID" value="NZ_VLKG01000018.1"/>
</dbReference>
<dbReference type="AlphaFoldDB" id="A0A562HYH5"/>
<dbReference type="EMBL" id="VLKG01000018">
    <property type="protein sequence ID" value="TWH63820.1"/>
    <property type="molecule type" value="Genomic_DNA"/>
</dbReference>
<accession>A0A562HYH5</accession>
<dbReference type="OrthoDB" id="1494887at2"/>
<name>A0A562HYH5_9GAMM</name>